<reference evidence="3 4" key="1">
    <citation type="submission" date="2024-01" db="EMBL/GenBank/DDBJ databases">
        <title>The genome of the rayed Mediterranean limpet Patella caerulea (Linnaeus, 1758).</title>
        <authorList>
            <person name="Anh-Thu Weber A."/>
            <person name="Halstead-Nussloch G."/>
        </authorList>
    </citation>
    <scope>NUCLEOTIDE SEQUENCE [LARGE SCALE GENOMIC DNA]</scope>
    <source>
        <strain evidence="3">AATW-2023a</strain>
        <tissue evidence="3">Whole specimen</tissue>
    </source>
</reference>
<gene>
    <name evidence="3" type="ORF">SNE40_022237</name>
</gene>
<keyword evidence="4" id="KW-1185">Reference proteome</keyword>
<evidence type="ECO:0000313" key="4">
    <source>
        <dbReference type="Proteomes" id="UP001347796"/>
    </source>
</evidence>
<evidence type="ECO:0000313" key="3">
    <source>
        <dbReference type="EMBL" id="KAK6165285.1"/>
    </source>
</evidence>
<feature type="region of interest" description="Disordered" evidence="1">
    <location>
        <begin position="41"/>
        <end position="70"/>
    </location>
</feature>
<accession>A0AAN8IUR4</accession>
<evidence type="ECO:0000256" key="1">
    <source>
        <dbReference type="SAM" id="MobiDB-lite"/>
    </source>
</evidence>
<protein>
    <submittedName>
        <fullName evidence="3">Uncharacterized protein</fullName>
    </submittedName>
</protein>
<keyword evidence="2" id="KW-0732">Signal</keyword>
<dbReference type="EMBL" id="JAZGQO010000021">
    <property type="protein sequence ID" value="KAK6165285.1"/>
    <property type="molecule type" value="Genomic_DNA"/>
</dbReference>
<sequence length="216" mass="22888">MKVICMLSILLNCLALGLTASVQPDVSVDVRLEIATDVVSDTTSETDTASEPTPTTSEPDSTSEPTPTTDTVNDALSCNVTECDGRCRVIRCKGVMCNGIQCPDDQICVDGTCTDRASVCGRVLEDVYNQCSEIGETCGGEGLFCTEDDKCVNGMCWTKDAVCTDSDNTDGQPCDDDDGECFDGRCVMSCNDGCRGLPCVGGYCTFVKCGESYCHG</sequence>
<name>A0AAN8IUR4_PATCE</name>
<dbReference type="AlphaFoldDB" id="A0AAN8IUR4"/>
<evidence type="ECO:0000256" key="2">
    <source>
        <dbReference type="SAM" id="SignalP"/>
    </source>
</evidence>
<dbReference type="Proteomes" id="UP001347796">
    <property type="component" value="Unassembled WGS sequence"/>
</dbReference>
<organism evidence="3 4">
    <name type="scientific">Patella caerulea</name>
    <name type="common">Rayed Mediterranean limpet</name>
    <dbReference type="NCBI Taxonomy" id="87958"/>
    <lineage>
        <taxon>Eukaryota</taxon>
        <taxon>Metazoa</taxon>
        <taxon>Spiralia</taxon>
        <taxon>Lophotrochozoa</taxon>
        <taxon>Mollusca</taxon>
        <taxon>Gastropoda</taxon>
        <taxon>Patellogastropoda</taxon>
        <taxon>Patelloidea</taxon>
        <taxon>Patellidae</taxon>
        <taxon>Patella</taxon>
    </lineage>
</organism>
<proteinExistence type="predicted"/>
<feature type="chain" id="PRO_5042925540" evidence="2">
    <location>
        <begin position="22"/>
        <end position="216"/>
    </location>
</feature>
<comment type="caution">
    <text evidence="3">The sequence shown here is derived from an EMBL/GenBank/DDBJ whole genome shotgun (WGS) entry which is preliminary data.</text>
</comment>
<feature type="signal peptide" evidence="2">
    <location>
        <begin position="1"/>
        <end position="21"/>
    </location>
</feature>